<protein>
    <submittedName>
        <fullName evidence="1">Uncharacterized protein</fullName>
    </submittedName>
</protein>
<dbReference type="AlphaFoldDB" id="A0A9P7RXR6"/>
<sequence>MSSRKNYQGLFRKTVIAFDVGTTYSGASYAVLDPGSPPIIEGVTKFPGQGSVGGDSKIPSIIYYDWEGNVQAVGTEATEASFLELADEQEYQKVEWFKLHLRPKGLETSQVHDSDLPPLPGNKAPIDVFADFLRYLYQCTIDYIKKNRGADFFSSLEHNIDYVLTHPNGWEGPQQAQMRQAAVRAGLVSAENAESRLQFVTEGEASLHYCINKGVMRDEDIEPEKGLIIVDAGGGTIDLSAYKKTASGLFEETARTQCRLQGSVYVTRRATAYLKDKLKASKYGTRQDIEQIADVFDKVTKLSFRNEADTGYIPFGSPRDKDLSVGISRGQMKIPGEIMKLFFAPSLGEIINAIQEQMREAQVPITSVFLVGGFAASDWMFDRLKNVLEQLNLSLSRPDGFVNKAVADGAVSFFLDHMVSARVSRFTYGIECNVPYQPSKADHKKRSHTIFVKPSGKTALPGHFSTILPKGSRVQEETEFRRPYYQESAYSMSLMNISAEILCYKGHDDAPEWLDINPKRFPILCNIEATVSEKDDLIKECHDASSGRTWFEAHYEVVLLFGLTELKAQICWKSGDGEKRSPASVVYDQNNEMR</sequence>
<dbReference type="EMBL" id="CM032186">
    <property type="protein sequence ID" value="KAG7091390.1"/>
    <property type="molecule type" value="Genomic_DNA"/>
</dbReference>
<dbReference type="PANTHER" id="PTHR14187">
    <property type="entry name" value="ALPHA KINASE/ELONGATION FACTOR 2 KINASE"/>
    <property type="match status" value="1"/>
</dbReference>
<organism evidence="1 2">
    <name type="scientific">Marasmius oreades</name>
    <name type="common">fairy-ring Marasmius</name>
    <dbReference type="NCBI Taxonomy" id="181124"/>
    <lineage>
        <taxon>Eukaryota</taxon>
        <taxon>Fungi</taxon>
        <taxon>Dikarya</taxon>
        <taxon>Basidiomycota</taxon>
        <taxon>Agaricomycotina</taxon>
        <taxon>Agaricomycetes</taxon>
        <taxon>Agaricomycetidae</taxon>
        <taxon>Agaricales</taxon>
        <taxon>Marasmiineae</taxon>
        <taxon>Marasmiaceae</taxon>
        <taxon>Marasmius</taxon>
    </lineage>
</organism>
<gene>
    <name evidence="1" type="ORF">E1B28_010428</name>
</gene>
<dbReference type="RefSeq" id="XP_043007860.1">
    <property type="nucleotide sequence ID" value="XM_043155394.1"/>
</dbReference>
<dbReference type="PANTHER" id="PTHR14187:SF5">
    <property type="entry name" value="HEAT SHOCK 70 KDA PROTEIN 12A"/>
    <property type="match status" value="1"/>
</dbReference>
<keyword evidence="2" id="KW-1185">Reference proteome</keyword>
<dbReference type="KEGG" id="more:E1B28_010428"/>
<comment type="caution">
    <text evidence="1">The sequence shown here is derived from an EMBL/GenBank/DDBJ whole genome shotgun (WGS) entry which is preliminary data.</text>
</comment>
<dbReference type="CDD" id="cd10170">
    <property type="entry name" value="ASKHA_NBD_HSP70"/>
    <property type="match status" value="1"/>
</dbReference>
<dbReference type="OrthoDB" id="2963168at2759"/>
<dbReference type="InterPro" id="IPR043129">
    <property type="entry name" value="ATPase_NBD"/>
</dbReference>
<dbReference type="Proteomes" id="UP001049176">
    <property type="component" value="Chromosome 6"/>
</dbReference>
<evidence type="ECO:0000313" key="2">
    <source>
        <dbReference type="Proteomes" id="UP001049176"/>
    </source>
</evidence>
<dbReference type="SUPFAM" id="SSF53067">
    <property type="entry name" value="Actin-like ATPase domain"/>
    <property type="match status" value="2"/>
</dbReference>
<dbReference type="Gene3D" id="3.30.420.40">
    <property type="match status" value="2"/>
</dbReference>
<proteinExistence type="predicted"/>
<accession>A0A9P7RXR6</accession>
<evidence type="ECO:0000313" key="1">
    <source>
        <dbReference type="EMBL" id="KAG7091390.1"/>
    </source>
</evidence>
<dbReference type="Gene3D" id="3.90.640.10">
    <property type="entry name" value="Actin, Chain A, domain 4"/>
    <property type="match status" value="1"/>
</dbReference>
<reference evidence="1" key="1">
    <citation type="journal article" date="2021" name="Genome Biol. Evol.">
        <title>The assembled and annotated genome of the fairy-ring fungus Marasmius oreades.</title>
        <authorList>
            <person name="Hiltunen M."/>
            <person name="Ament-Velasquez S.L."/>
            <person name="Johannesson H."/>
        </authorList>
    </citation>
    <scope>NUCLEOTIDE SEQUENCE</scope>
    <source>
        <strain evidence="1">03SP1</strain>
    </source>
</reference>
<dbReference type="GeneID" id="66079504"/>
<name>A0A9P7RXR6_9AGAR</name>